<dbReference type="AlphaFoldDB" id="A0AAD5BZC2"/>
<evidence type="ECO:0000313" key="2">
    <source>
        <dbReference type="EMBL" id="KAI7732075.1"/>
    </source>
</evidence>
<protein>
    <submittedName>
        <fullName evidence="2">Uncharacterized protein</fullName>
    </submittedName>
</protein>
<sequence length="90" mass="9664">ITGPNFLNKSSPRECDLVDKWSTTPGWPSSMEGCERLSKDEVERAGDVPLIPSLLISGVDGAEILRWIGGMVAGDGWQGDVDASVYRIGT</sequence>
<keyword evidence="1" id="KW-0325">Glycoprotein</keyword>
<proteinExistence type="predicted"/>
<comment type="caution">
    <text evidence="2">The sequence shown here is derived from an EMBL/GenBank/DDBJ whole genome shotgun (WGS) entry which is preliminary data.</text>
</comment>
<name>A0AAD5BZC2_AMBAR</name>
<reference evidence="2" key="1">
    <citation type="submission" date="2022-06" db="EMBL/GenBank/DDBJ databases">
        <title>Uncovering the hologenomic basis of an extraordinary plant invasion.</title>
        <authorList>
            <person name="Bieker V.C."/>
            <person name="Martin M.D."/>
            <person name="Gilbert T."/>
            <person name="Hodgins K."/>
            <person name="Battlay P."/>
            <person name="Petersen B."/>
            <person name="Wilson J."/>
        </authorList>
    </citation>
    <scope>NUCLEOTIDE SEQUENCE</scope>
    <source>
        <strain evidence="2">AA19_3_7</strain>
        <tissue evidence="2">Leaf</tissue>
    </source>
</reference>
<evidence type="ECO:0000313" key="3">
    <source>
        <dbReference type="Proteomes" id="UP001206925"/>
    </source>
</evidence>
<dbReference type="Gene3D" id="3.50.30.30">
    <property type="match status" value="1"/>
</dbReference>
<dbReference type="Proteomes" id="UP001206925">
    <property type="component" value="Unassembled WGS sequence"/>
</dbReference>
<gene>
    <name evidence="2" type="ORF">M8C21_031354</name>
</gene>
<accession>A0AAD5BZC2</accession>
<feature type="non-terminal residue" evidence="2">
    <location>
        <position position="90"/>
    </location>
</feature>
<dbReference type="EMBL" id="JAMZMK010010316">
    <property type="protein sequence ID" value="KAI7732075.1"/>
    <property type="molecule type" value="Genomic_DNA"/>
</dbReference>
<dbReference type="SUPFAM" id="SSF52025">
    <property type="entry name" value="PA domain"/>
    <property type="match status" value="1"/>
</dbReference>
<evidence type="ECO:0000256" key="1">
    <source>
        <dbReference type="ARBA" id="ARBA00023180"/>
    </source>
</evidence>
<organism evidence="2 3">
    <name type="scientific">Ambrosia artemisiifolia</name>
    <name type="common">Common ragweed</name>
    <dbReference type="NCBI Taxonomy" id="4212"/>
    <lineage>
        <taxon>Eukaryota</taxon>
        <taxon>Viridiplantae</taxon>
        <taxon>Streptophyta</taxon>
        <taxon>Embryophyta</taxon>
        <taxon>Tracheophyta</taxon>
        <taxon>Spermatophyta</taxon>
        <taxon>Magnoliopsida</taxon>
        <taxon>eudicotyledons</taxon>
        <taxon>Gunneridae</taxon>
        <taxon>Pentapetalae</taxon>
        <taxon>asterids</taxon>
        <taxon>campanulids</taxon>
        <taxon>Asterales</taxon>
        <taxon>Asteraceae</taxon>
        <taxon>Asteroideae</taxon>
        <taxon>Heliantheae alliance</taxon>
        <taxon>Heliantheae</taxon>
        <taxon>Ambrosia</taxon>
    </lineage>
</organism>
<keyword evidence="3" id="KW-1185">Reference proteome</keyword>
<dbReference type="InterPro" id="IPR046450">
    <property type="entry name" value="PA_dom_sf"/>
</dbReference>
<feature type="non-terminal residue" evidence="2">
    <location>
        <position position="1"/>
    </location>
</feature>